<feature type="domain" description="DUF7708" evidence="4">
    <location>
        <begin position="77"/>
        <end position="227"/>
    </location>
</feature>
<feature type="compositionally biased region" description="Polar residues" evidence="2">
    <location>
        <begin position="1150"/>
        <end position="1166"/>
    </location>
</feature>
<dbReference type="Pfam" id="PF24809">
    <property type="entry name" value="DUF7708"/>
    <property type="match status" value="1"/>
</dbReference>
<evidence type="ECO:0000259" key="3">
    <source>
        <dbReference type="Pfam" id="PF22939"/>
    </source>
</evidence>
<evidence type="ECO:0000313" key="7">
    <source>
        <dbReference type="Proteomes" id="UP000184330"/>
    </source>
</evidence>
<evidence type="ECO:0000259" key="5">
    <source>
        <dbReference type="Pfam" id="PF24883"/>
    </source>
</evidence>
<dbReference type="PANTHER" id="PTHR10039">
    <property type="entry name" value="AMELOGENIN"/>
    <property type="match status" value="1"/>
</dbReference>
<feature type="domain" description="Nephrocystin 3-like N-terminal" evidence="5">
    <location>
        <begin position="287"/>
        <end position="456"/>
    </location>
</feature>
<evidence type="ECO:0000259" key="4">
    <source>
        <dbReference type="Pfam" id="PF24809"/>
    </source>
</evidence>
<evidence type="ECO:0000256" key="1">
    <source>
        <dbReference type="ARBA" id="ARBA00022737"/>
    </source>
</evidence>
<name>A0A1L7WY44_9HELO</name>
<reference evidence="6 7" key="1">
    <citation type="submission" date="2016-03" db="EMBL/GenBank/DDBJ databases">
        <authorList>
            <person name="Ploux O."/>
        </authorList>
    </citation>
    <scope>NUCLEOTIDE SEQUENCE [LARGE SCALE GENOMIC DNA]</scope>
    <source>
        <strain evidence="6 7">UAMH 11012</strain>
    </source>
</reference>
<gene>
    <name evidence="6" type="ORF">PAC_07568</name>
</gene>
<evidence type="ECO:0000313" key="6">
    <source>
        <dbReference type="EMBL" id="CZR57679.1"/>
    </source>
</evidence>
<keyword evidence="1" id="KW-0677">Repeat</keyword>
<protein>
    <submittedName>
        <fullName evidence="6">Uncharacterized protein</fullName>
    </submittedName>
</protein>
<proteinExistence type="predicted"/>
<feature type="domain" description="GPI inositol-deacylase winged helix" evidence="3">
    <location>
        <begin position="570"/>
        <end position="655"/>
    </location>
</feature>
<dbReference type="InterPro" id="IPR056884">
    <property type="entry name" value="NPHP3-like_N"/>
</dbReference>
<accession>A0A1L7WY44</accession>
<dbReference type="Pfam" id="PF24883">
    <property type="entry name" value="NPHP3_N"/>
    <property type="match status" value="1"/>
</dbReference>
<dbReference type="InterPro" id="IPR056125">
    <property type="entry name" value="DUF7708"/>
</dbReference>
<dbReference type="InterPro" id="IPR054471">
    <property type="entry name" value="GPIID_WHD"/>
</dbReference>
<sequence length="1307" mass="148988">MSSAPHPRPLSSLPSSERTRTTFLEARDSFLELVPEAEKAQFLECNDSTALLNGVKALLKQSPGQAYQLSHHCLDKVASFSHKLEHYFEVVGILVSSNPQFGAIAWGAIRFILKLASNYTTFFERVIALIDCLRISFNQYEYISEVLKRSFTRAVADDRSLARVEAALRNVYTDLFDFFLRVANIFKRRDGSSRNRALVIGKLAWKPFDVRFDDILQSLEKHRETICLELHIAEMEKESEERTKDQQEWVEAQKYRTEHTIERIDSWLNPTDSYEWFEKARKARMPDTGHWLFTEQKYIDWLKEESSIPSQQLLWVNGKPGCGKTVLAAMAVESQRSNPSENDNRGVCCCYFFNQLGSTANSVASAYREILSQILHQRKSDVLMLEHFTFFMASAYTSRTALPVDLLALLILCLGALTSATIILDGFDECDDVDELHQCLAELTARTPTKILILSRPNVAVLRETIEEEQTLCVSSGRLEHDIRLYFKHRLKTLRRKLPLSCDMFAVTEHLVRVCDGMFLWARLTVHYLSSPALTPSERLETIWKIQLPEGLDAMYERIFLLLSKAYEAEKDLTKRVFMWLSYARETLTPSQLHAAIAVSSYPDEHSEVLMDYESAIILCCGGLVELHREKSYKFIHLSVKEFLQSQSNVVAEFAKSSEQSALDIAVACLRYLAMKVPKGPLSGQLGHAASRNQVTQNIPFLPYAAKYWPLHAHKSITYNTGHSHDAGVYDPVDLLSHIDGFLKSKLEIMTWIEAVYLFESTESSFGQLEWWAKFGCQERFKWTNRKLFHVSSEALELCRDLGMLRSAWHKELAATPQEIWGDVTAFTKSRFLQPTKATEVNSLASLSPWKDAVSTSPLCKISQTSLNGARLAVLSVWPSKKFDAVRNSQIHYNLLDEICSGWIATYEVWHIRRQLRRIYRFIISIDDTQTLAQIRCNLHPDFDGSLSKIQFPTTISANVEIFAILRTIYVVNNAVPKPTITHVNLPLEFAPELRWRWPGPGAPPYHNKLPKQEYLVRICPTGKYICFQGFTEIVIFLLSRRGRHPKISLSSCIPNTSIRDLFCMHEHLPLLAFAEESAIKIWNWQGASNVRTLKKEEYIGLLIKRISFSRSGEELVITDFESDFPEVISLKSQGMFQALQETDSKSEKSPSSTVLSTRSPGVLTETNGSISGETLIQVLQTEDSISLNYQSYEGTTTDLKLLSLPHWKHLSDYNATVINPQTREEKITIILGVAADPFYELSDNAREQRSLLPLHVQKDQRALSAGLRRKANIADLRSEHRHLHEAEGQASLKEDFKNDQAEINHG</sequence>
<dbReference type="Proteomes" id="UP000184330">
    <property type="component" value="Unassembled WGS sequence"/>
</dbReference>
<dbReference type="InterPro" id="IPR027417">
    <property type="entry name" value="P-loop_NTPase"/>
</dbReference>
<dbReference type="Pfam" id="PF22939">
    <property type="entry name" value="WHD_GPIID"/>
    <property type="match status" value="1"/>
</dbReference>
<feature type="region of interest" description="Disordered" evidence="2">
    <location>
        <begin position="1140"/>
        <end position="1166"/>
    </location>
</feature>
<evidence type="ECO:0000256" key="2">
    <source>
        <dbReference type="SAM" id="MobiDB-lite"/>
    </source>
</evidence>
<dbReference type="EMBL" id="FJOG01000010">
    <property type="protein sequence ID" value="CZR57679.1"/>
    <property type="molecule type" value="Genomic_DNA"/>
</dbReference>
<organism evidence="6 7">
    <name type="scientific">Phialocephala subalpina</name>
    <dbReference type="NCBI Taxonomy" id="576137"/>
    <lineage>
        <taxon>Eukaryota</taxon>
        <taxon>Fungi</taxon>
        <taxon>Dikarya</taxon>
        <taxon>Ascomycota</taxon>
        <taxon>Pezizomycotina</taxon>
        <taxon>Leotiomycetes</taxon>
        <taxon>Helotiales</taxon>
        <taxon>Mollisiaceae</taxon>
        <taxon>Phialocephala</taxon>
        <taxon>Phialocephala fortinii species complex</taxon>
    </lineage>
</organism>
<keyword evidence="7" id="KW-1185">Reference proteome</keyword>
<dbReference type="OrthoDB" id="3560868at2759"/>
<dbReference type="SUPFAM" id="SSF52540">
    <property type="entry name" value="P-loop containing nucleoside triphosphate hydrolases"/>
    <property type="match status" value="1"/>
</dbReference>
<feature type="region of interest" description="Disordered" evidence="2">
    <location>
        <begin position="1286"/>
        <end position="1307"/>
    </location>
</feature>
<dbReference type="PANTHER" id="PTHR10039:SF14">
    <property type="entry name" value="NACHT DOMAIN-CONTAINING PROTEIN"/>
    <property type="match status" value="1"/>
</dbReference>
<dbReference type="Gene3D" id="3.40.50.300">
    <property type="entry name" value="P-loop containing nucleotide triphosphate hydrolases"/>
    <property type="match status" value="1"/>
</dbReference>